<feature type="domain" description="THAP-type" evidence="6">
    <location>
        <begin position="1"/>
        <end position="79"/>
    </location>
</feature>
<keyword evidence="4 5" id="KW-0238">DNA-binding</keyword>
<dbReference type="PROSITE" id="PS50950">
    <property type="entry name" value="ZF_THAP"/>
    <property type="match status" value="1"/>
</dbReference>
<dbReference type="SUPFAM" id="SSF57716">
    <property type="entry name" value="Glucocorticoid receptor-like (DNA-binding domain)"/>
    <property type="match status" value="1"/>
</dbReference>
<dbReference type="SMART" id="SM00980">
    <property type="entry name" value="THAP"/>
    <property type="match status" value="1"/>
</dbReference>
<reference evidence="7" key="1">
    <citation type="submission" date="2019-08" db="EMBL/GenBank/DDBJ databases">
        <title>The genome of the North American firefly Photinus pyralis.</title>
        <authorList>
            <consortium name="Photinus pyralis genome working group"/>
            <person name="Fallon T.R."/>
            <person name="Sander Lower S.E."/>
            <person name="Weng J.-K."/>
        </authorList>
    </citation>
    <scope>NUCLEOTIDE SEQUENCE</scope>
    <source>
        <strain evidence="7">TRF0915ILg1</strain>
        <tissue evidence="7">Whole body</tissue>
    </source>
</reference>
<evidence type="ECO:0000256" key="2">
    <source>
        <dbReference type="ARBA" id="ARBA00022771"/>
    </source>
</evidence>
<dbReference type="SMART" id="SM00692">
    <property type="entry name" value="DM3"/>
    <property type="match status" value="1"/>
</dbReference>
<keyword evidence="8" id="KW-1185">Reference proteome</keyword>
<dbReference type="EMBL" id="VTPC01006950">
    <property type="protein sequence ID" value="KAF2894484.1"/>
    <property type="molecule type" value="Genomic_DNA"/>
</dbReference>
<evidence type="ECO:0000313" key="7">
    <source>
        <dbReference type="EMBL" id="KAF2894484.1"/>
    </source>
</evidence>
<dbReference type="OrthoDB" id="6781410at2759"/>
<dbReference type="GO" id="GO:0043565">
    <property type="term" value="F:sequence-specific DNA binding"/>
    <property type="evidence" value="ECO:0007669"/>
    <property type="project" value="InterPro"/>
</dbReference>
<dbReference type="PANTHER" id="PTHR46600">
    <property type="entry name" value="THAP DOMAIN-CONTAINING"/>
    <property type="match status" value="1"/>
</dbReference>
<comment type="caution">
    <text evidence="7">The sequence shown here is derived from an EMBL/GenBank/DDBJ whole genome shotgun (WGS) entry which is preliminary data.</text>
</comment>
<sequence>MPGCSAFGCSNRSEHGYLMKAFPRDPIRRQQWAIQTKRANWTPTENSVLCEVHFEDGMWEKTRADGSRKLKCNAIPTLFNFTTNKPKRKVSRYLLPSTSSSTVSSNINTVQTLFNHTENRTKKKDLLPNIESSSSNIVSSNINPVSIVQDTSMDILIPETSSVSISQMKSPGSSNNWPIFEL</sequence>
<gene>
    <name evidence="7" type="ORF">ILUMI_11684</name>
</gene>
<evidence type="ECO:0000256" key="3">
    <source>
        <dbReference type="ARBA" id="ARBA00022833"/>
    </source>
</evidence>
<dbReference type="AlphaFoldDB" id="A0A8K0CXY4"/>
<dbReference type="Proteomes" id="UP000801492">
    <property type="component" value="Unassembled WGS sequence"/>
</dbReference>
<evidence type="ECO:0000256" key="4">
    <source>
        <dbReference type="ARBA" id="ARBA00023125"/>
    </source>
</evidence>
<dbReference type="PANTHER" id="PTHR46600:SF11">
    <property type="entry name" value="THAP DOMAIN-CONTAINING PROTEIN 10"/>
    <property type="match status" value="1"/>
</dbReference>
<name>A0A8K0CXY4_IGNLU</name>
<dbReference type="InterPro" id="IPR006612">
    <property type="entry name" value="THAP_Znf"/>
</dbReference>
<evidence type="ECO:0000313" key="8">
    <source>
        <dbReference type="Proteomes" id="UP000801492"/>
    </source>
</evidence>
<evidence type="ECO:0000259" key="6">
    <source>
        <dbReference type="PROSITE" id="PS50950"/>
    </source>
</evidence>
<dbReference type="Pfam" id="PF05485">
    <property type="entry name" value="THAP"/>
    <property type="match status" value="1"/>
</dbReference>
<dbReference type="GO" id="GO:0008270">
    <property type="term" value="F:zinc ion binding"/>
    <property type="evidence" value="ECO:0007669"/>
    <property type="project" value="UniProtKB-KW"/>
</dbReference>
<proteinExistence type="predicted"/>
<keyword evidence="3" id="KW-0862">Zinc</keyword>
<organism evidence="7 8">
    <name type="scientific">Ignelater luminosus</name>
    <name type="common">Cucubano</name>
    <name type="synonym">Pyrophorus luminosus</name>
    <dbReference type="NCBI Taxonomy" id="2038154"/>
    <lineage>
        <taxon>Eukaryota</taxon>
        <taxon>Metazoa</taxon>
        <taxon>Ecdysozoa</taxon>
        <taxon>Arthropoda</taxon>
        <taxon>Hexapoda</taxon>
        <taxon>Insecta</taxon>
        <taxon>Pterygota</taxon>
        <taxon>Neoptera</taxon>
        <taxon>Endopterygota</taxon>
        <taxon>Coleoptera</taxon>
        <taxon>Polyphaga</taxon>
        <taxon>Elateriformia</taxon>
        <taxon>Elateroidea</taxon>
        <taxon>Elateridae</taxon>
        <taxon>Agrypninae</taxon>
        <taxon>Pyrophorini</taxon>
        <taxon>Ignelater</taxon>
    </lineage>
</organism>
<evidence type="ECO:0000256" key="5">
    <source>
        <dbReference type="PROSITE-ProRule" id="PRU00309"/>
    </source>
</evidence>
<accession>A0A8K0CXY4</accession>
<dbReference type="InterPro" id="IPR026516">
    <property type="entry name" value="THAP1/10"/>
</dbReference>
<protein>
    <recommendedName>
        <fullName evidence="6">THAP-type domain-containing protein</fullName>
    </recommendedName>
</protein>
<keyword evidence="2 5" id="KW-0863">Zinc-finger</keyword>
<keyword evidence="1" id="KW-0479">Metal-binding</keyword>
<evidence type="ECO:0000256" key="1">
    <source>
        <dbReference type="ARBA" id="ARBA00022723"/>
    </source>
</evidence>